<protein>
    <submittedName>
        <fullName evidence="6">Pirin domain protein</fullName>
    </submittedName>
</protein>
<keyword evidence="7" id="KW-1185">Reference proteome</keyword>
<dbReference type="InterPro" id="IPR041602">
    <property type="entry name" value="Quercetinase_C"/>
</dbReference>
<sequence>MVGIRSEEVARMSQVEIRKADERFRTRTDWLDSRHSFSFGPHYDPRNTHFGLLLVSNDDVVRPGAGFPPHDHQDMEIVTWVLSGALAHEDSAGNAGVIRPGLVQRMTAGAGIRHSEMNASDTEPVRFVQMWVVPDQTGLTPSYEQADVSARLDSDYLVPVASGRPEHRPAVRIHQRDATLYVARLPVGHDVTLPAAPFVHLYVAEGGVYLEASGPLDAGDAARITGSEGHRVTATEPAEILVWEMYSMLRSA</sequence>
<dbReference type="InterPro" id="IPR003829">
    <property type="entry name" value="Pirin_N_dom"/>
</dbReference>
<comment type="caution">
    <text evidence="6">The sequence shown here is derived from an EMBL/GenBank/DDBJ whole genome shotgun (WGS) entry which is preliminary data.</text>
</comment>
<feature type="binding site" evidence="2">
    <location>
        <position position="72"/>
    </location>
    <ligand>
        <name>Fe cation</name>
        <dbReference type="ChEBI" id="CHEBI:24875"/>
    </ligand>
</feature>
<feature type="domain" description="Quercetin 2,3-dioxygenase C-terminal cupin" evidence="5">
    <location>
        <begin position="168"/>
        <end position="245"/>
    </location>
</feature>
<evidence type="ECO:0000256" key="1">
    <source>
        <dbReference type="ARBA" id="ARBA00008416"/>
    </source>
</evidence>
<dbReference type="Proteomes" id="UP000070188">
    <property type="component" value="Unassembled WGS sequence"/>
</dbReference>
<dbReference type="PATRIC" id="fig|1469144.10.peg.3110"/>
<dbReference type="InterPro" id="IPR014710">
    <property type="entry name" value="RmlC-like_jellyroll"/>
</dbReference>
<reference evidence="7" key="1">
    <citation type="submission" date="2015-04" db="EMBL/GenBank/DDBJ databases">
        <title>Physiological reanalysis, assessment of diazotrophy, and genome sequences of multiple isolates of Streptomyces thermoautotrophicus.</title>
        <authorList>
            <person name="MacKellar D.C."/>
            <person name="Lieber L."/>
            <person name="Norman J."/>
            <person name="Bolger A."/>
            <person name="Tobin C."/>
            <person name="Murray J.W."/>
            <person name="Chang R."/>
            <person name="Ford T."/>
            <person name="Nguyen P.Q."/>
            <person name="Woodward J."/>
            <person name="Permingeat H."/>
            <person name="Joshi N.S."/>
            <person name="Silver P.A."/>
            <person name="Usadel B."/>
            <person name="Rutherford A.W."/>
            <person name="Friesen M."/>
            <person name="Prell J."/>
        </authorList>
    </citation>
    <scope>NUCLEOTIDE SEQUENCE [LARGE SCALE GENOMIC DNA]</scope>
    <source>
        <strain evidence="7">H1</strain>
    </source>
</reference>
<comment type="similarity">
    <text evidence="1 3">Belongs to the pirin family.</text>
</comment>
<evidence type="ECO:0000313" key="7">
    <source>
        <dbReference type="Proteomes" id="UP000070188"/>
    </source>
</evidence>
<evidence type="ECO:0000256" key="2">
    <source>
        <dbReference type="PIRSR" id="PIRSR006232-1"/>
    </source>
</evidence>
<feature type="binding site" evidence="2">
    <location>
        <position position="70"/>
    </location>
    <ligand>
        <name>Fe cation</name>
        <dbReference type="ChEBI" id="CHEBI:24875"/>
    </ligand>
</feature>
<dbReference type="InterPro" id="IPR011051">
    <property type="entry name" value="RmlC_Cupin_sf"/>
</dbReference>
<feature type="domain" description="Pirin N-terminal" evidence="4">
    <location>
        <begin position="24"/>
        <end position="132"/>
    </location>
</feature>
<evidence type="ECO:0000259" key="4">
    <source>
        <dbReference type="Pfam" id="PF02678"/>
    </source>
</evidence>
<keyword evidence="2" id="KW-0479">Metal-binding</keyword>
<proteinExistence type="inferred from homology"/>
<dbReference type="RefSeq" id="WP_244884206.1">
    <property type="nucleotide sequence ID" value="NZ_LAXD01000001.1"/>
</dbReference>
<dbReference type="EMBL" id="LAXD01000001">
    <property type="protein sequence ID" value="KWX01845.1"/>
    <property type="molecule type" value="Genomic_DNA"/>
</dbReference>
<evidence type="ECO:0000256" key="3">
    <source>
        <dbReference type="RuleBase" id="RU003457"/>
    </source>
</evidence>
<dbReference type="Gene3D" id="2.60.120.10">
    <property type="entry name" value="Jelly Rolls"/>
    <property type="match status" value="2"/>
</dbReference>
<dbReference type="InterPro" id="IPR012093">
    <property type="entry name" value="Pirin"/>
</dbReference>
<name>A0A132MVB5_9ACTN</name>
<evidence type="ECO:0000259" key="5">
    <source>
        <dbReference type="Pfam" id="PF17954"/>
    </source>
</evidence>
<keyword evidence="2" id="KW-0408">Iron</keyword>
<dbReference type="STRING" id="1469144.LI90_2878"/>
<dbReference type="Pfam" id="PF17954">
    <property type="entry name" value="Pirin_C_2"/>
    <property type="match status" value="1"/>
</dbReference>
<dbReference type="CDD" id="cd02910">
    <property type="entry name" value="cupin_Yhhw_N"/>
    <property type="match status" value="1"/>
</dbReference>
<dbReference type="PIRSF" id="PIRSF006232">
    <property type="entry name" value="Pirin"/>
    <property type="match status" value="1"/>
</dbReference>
<accession>A0A132MVB5</accession>
<dbReference type="SUPFAM" id="SSF51182">
    <property type="entry name" value="RmlC-like cupins"/>
    <property type="match status" value="1"/>
</dbReference>
<dbReference type="Pfam" id="PF02678">
    <property type="entry name" value="Pirin"/>
    <property type="match status" value="1"/>
</dbReference>
<feature type="binding site" evidence="2">
    <location>
        <position position="116"/>
    </location>
    <ligand>
        <name>Fe cation</name>
        <dbReference type="ChEBI" id="CHEBI:24875"/>
    </ligand>
</feature>
<dbReference type="GO" id="GO:0046872">
    <property type="term" value="F:metal ion binding"/>
    <property type="evidence" value="ECO:0007669"/>
    <property type="project" value="UniProtKB-KW"/>
</dbReference>
<dbReference type="PANTHER" id="PTHR43212:SF3">
    <property type="entry name" value="QUERCETIN 2,3-DIOXYGENASE"/>
    <property type="match status" value="1"/>
</dbReference>
<gene>
    <name evidence="6" type="ORF">LI90_2878</name>
</gene>
<comment type="cofactor">
    <cofactor evidence="2">
        <name>Fe cation</name>
        <dbReference type="ChEBI" id="CHEBI:24875"/>
    </cofactor>
    <text evidence="2">Binds 1 Fe cation per subunit.</text>
</comment>
<evidence type="ECO:0000313" key="6">
    <source>
        <dbReference type="EMBL" id="KWX01845.1"/>
    </source>
</evidence>
<feature type="binding site" evidence="2">
    <location>
        <position position="114"/>
    </location>
    <ligand>
        <name>Fe cation</name>
        <dbReference type="ChEBI" id="CHEBI:24875"/>
    </ligand>
</feature>
<organism evidence="6 7">
    <name type="scientific">Carbonactinospora thermoautotrophica</name>
    <dbReference type="NCBI Taxonomy" id="1469144"/>
    <lineage>
        <taxon>Bacteria</taxon>
        <taxon>Bacillati</taxon>
        <taxon>Actinomycetota</taxon>
        <taxon>Actinomycetes</taxon>
        <taxon>Kitasatosporales</taxon>
        <taxon>Carbonactinosporaceae</taxon>
        <taxon>Carbonactinospora</taxon>
    </lineage>
</organism>
<dbReference type="AlphaFoldDB" id="A0A132MVB5"/>
<dbReference type="PANTHER" id="PTHR43212">
    <property type="entry name" value="QUERCETIN 2,3-DIOXYGENASE"/>
    <property type="match status" value="1"/>
</dbReference>